<dbReference type="KEGG" id="cme:CYME_CMF121C"/>
<dbReference type="Pfam" id="PF21365">
    <property type="entry name" value="Glyco_hydro_31_3rd"/>
    <property type="match status" value="1"/>
</dbReference>
<dbReference type="Gene3D" id="3.20.20.80">
    <property type="entry name" value="Glycosidases"/>
    <property type="match status" value="1"/>
</dbReference>
<dbReference type="PANTHER" id="PTHR43863">
    <property type="entry name" value="HYDROLASE, PUTATIVE (AFU_ORTHOLOGUE AFUA_1G03140)-RELATED"/>
    <property type="match status" value="1"/>
</dbReference>
<feature type="domain" description="Glycosyl hydrolase family 31 C-terminal" evidence="4">
    <location>
        <begin position="680"/>
        <end position="772"/>
    </location>
</feature>
<dbReference type="OrthoDB" id="1334205at2759"/>
<feature type="region of interest" description="Disordered" evidence="2">
    <location>
        <begin position="25"/>
        <end position="52"/>
    </location>
</feature>
<dbReference type="InterPro" id="IPR017853">
    <property type="entry name" value="GH"/>
</dbReference>
<proteinExistence type="inferred from homology"/>
<feature type="region of interest" description="Disordered" evidence="2">
    <location>
        <begin position="1110"/>
        <end position="1149"/>
    </location>
</feature>
<dbReference type="EMBL" id="AP006488">
    <property type="protein sequence ID" value="BAM79490.1"/>
    <property type="molecule type" value="Genomic_DNA"/>
</dbReference>
<dbReference type="RefSeq" id="XP_005535776.1">
    <property type="nucleotide sequence ID" value="XM_005535719.1"/>
</dbReference>
<dbReference type="SUPFAM" id="SSF51011">
    <property type="entry name" value="Glycosyl hydrolase domain"/>
    <property type="match status" value="1"/>
</dbReference>
<accession>M1V4L6</accession>
<feature type="domain" description="Glycoside hydrolase family 31 TIM barrel" evidence="3">
    <location>
        <begin position="370"/>
        <end position="671"/>
    </location>
</feature>
<sequence length="1282" mass="141770">MFSSEQGLNGDSKISKEDCRYSYNIGSYGDTPRQQSTPPLSPAGLTGSLGALSQRSHRRRRGILGLPAVSSLPNAAADEPARASTGTAAFAVAPCNETAEAAGLLSVPLHLLQPSSSSALCLARWGSPLAPKERIVSGKWIDPNRISEFQARFTVLNEYAVRCECVPLNPPHNRFEDRPTMRFWRRDLGQEFEMSVRRRQDGLLLIRTKVFTLLYDPAKSHGAFENGALRIILNDIGPIAGLQSDFNLAGWITQPVGEVNPFEFVFGISDPSIGNCGGTCRTLDGANGWAYDKRSQREYHFGRYVDLGNGIISRRGWAIVDDSTSPIFDAHGWICERARDPRSVDLYVFAYGDQYSRALQTFTSIAGKVPLLPRYALGNWWSRWWPYSQSEIIQWVNEWKNGRNIPLSVCILDMDWHLPGWTGYTWNPELFPDPLEALRALKQLGVRIGLNVHPADGVHAHESMYTAMATALGVDASSGTPLYLNVASPSFMKAYFEFLHNPHERIGVDFWWIDWQQGTQSGVAGLDPLIYLNHLHCLDSAREFGRAEPRALILSRYGGLGNHRYPVGFSGDTHSTWESLAVQPVITATAANVGFFFWSHDIGGFMGGVQPDGELYVRWVQLGVYSPILRLHGHKSEFIRRWPWSYEKTYAVAATAALRYRHRLIPYIYSQCVKASLKSTPLCRPLYYQYPTQNPLAYTACCTQYFFGDELLVAPFLEPILPSVGCARRVLWLPPGTWRHLPSGEAYAGNRWICVYGGVDDVPVFAASGAIVPLASSPGCRSGIANDFAALMDDQNFDADAGLENPEMFDVTVVAGGEHTFQMIEDDGSGGDDPLRCARVTCFSTDFQVVDSNPGSRKAACETLTVQIWSDAVGPDAGQDPARSIWSPMRQFTIHFVGVVDLNALAQRGEAANIRVSVDDGHGYREIVEGYETSYDAFRETWTCALPKLGLDTRIRIEICGAALLSARDRRSEKLRDILQRFRLDCWSKICLARELHSFLEGMKSIHDILREDSTLTDYEYAGYLSEEQIRALYEIGFECGVEWLRTGYHPLWPHPAPVVAWNPRRSVAFVAPTSTSPEIRRGRYLSERRELQMINEVLAEAIMREQRALSQASDGGRLSRPPPVSSAESEGYSDSLPPRIPSRSSNIGLTTGSVPSAFAARLSGLQPGSPMQLGIPLSTGTSPGGSFTNKAAQLNMFAGIGGLDSERKPPAQSGIFPDPALAGFRVVRDQELVFPADPLDDWSLEYHYGPDLAVHIASNAARTTLAALGSSVSRHQAEAES</sequence>
<dbReference type="GO" id="GO:0005975">
    <property type="term" value="P:carbohydrate metabolic process"/>
    <property type="evidence" value="ECO:0007669"/>
    <property type="project" value="InterPro"/>
</dbReference>
<reference evidence="5 6" key="1">
    <citation type="journal article" date="2004" name="Nature">
        <title>Genome sequence of the ultrasmall unicellular red alga Cyanidioschyzon merolae 10D.</title>
        <authorList>
            <person name="Matsuzaki M."/>
            <person name="Misumi O."/>
            <person name="Shin-i T."/>
            <person name="Maruyama S."/>
            <person name="Takahara M."/>
            <person name="Miyagishima S."/>
            <person name="Mori T."/>
            <person name="Nishida K."/>
            <person name="Yagisawa F."/>
            <person name="Nishida K."/>
            <person name="Yoshida Y."/>
            <person name="Nishimura Y."/>
            <person name="Nakao S."/>
            <person name="Kobayashi T."/>
            <person name="Momoyama Y."/>
            <person name="Higashiyama T."/>
            <person name="Minoda A."/>
            <person name="Sano M."/>
            <person name="Nomoto H."/>
            <person name="Oishi K."/>
            <person name="Hayashi H."/>
            <person name="Ohta F."/>
            <person name="Nishizaka S."/>
            <person name="Haga S."/>
            <person name="Miura S."/>
            <person name="Morishita T."/>
            <person name="Kabeya Y."/>
            <person name="Terasawa K."/>
            <person name="Suzuki Y."/>
            <person name="Ishii Y."/>
            <person name="Asakawa S."/>
            <person name="Takano H."/>
            <person name="Ohta N."/>
            <person name="Kuroiwa H."/>
            <person name="Tanaka K."/>
            <person name="Shimizu N."/>
            <person name="Sugano S."/>
            <person name="Sato N."/>
            <person name="Nozaki H."/>
            <person name="Ogasawara N."/>
            <person name="Kohara Y."/>
            <person name="Kuroiwa T."/>
        </authorList>
    </citation>
    <scope>NUCLEOTIDE SEQUENCE [LARGE SCALE GENOMIC DNA]</scope>
    <source>
        <strain evidence="5 6">10D</strain>
    </source>
</reference>
<evidence type="ECO:0000313" key="6">
    <source>
        <dbReference type="Proteomes" id="UP000007014"/>
    </source>
</evidence>
<dbReference type="Gene3D" id="2.60.40.1180">
    <property type="entry name" value="Golgi alpha-mannosidase II"/>
    <property type="match status" value="1"/>
</dbReference>
<evidence type="ECO:0000313" key="5">
    <source>
        <dbReference type="EMBL" id="BAM79490.1"/>
    </source>
</evidence>
<evidence type="ECO:0000259" key="3">
    <source>
        <dbReference type="Pfam" id="PF01055"/>
    </source>
</evidence>
<dbReference type="HOGENOM" id="CLU_005043_1_0_1"/>
<dbReference type="SUPFAM" id="SSF51445">
    <property type="entry name" value="(Trans)glycosidases"/>
    <property type="match status" value="1"/>
</dbReference>
<evidence type="ECO:0000256" key="2">
    <source>
        <dbReference type="SAM" id="MobiDB-lite"/>
    </source>
</evidence>
<dbReference type="InterPro" id="IPR013780">
    <property type="entry name" value="Glyco_hydro_b"/>
</dbReference>
<dbReference type="InterPro" id="IPR048395">
    <property type="entry name" value="Glyco_hydro_31_C"/>
</dbReference>
<name>M1V4L6_CYAM1</name>
<gene>
    <name evidence="5" type="ORF">CYME_CMF121C</name>
</gene>
<protein>
    <submittedName>
        <fullName evidence="5">Alpha-xylosidase</fullName>
    </submittedName>
</protein>
<dbReference type="PANTHER" id="PTHR43863:SF2">
    <property type="entry name" value="MALTASE-GLUCOAMYLASE"/>
    <property type="match status" value="1"/>
</dbReference>
<dbReference type="GO" id="GO:0004553">
    <property type="term" value="F:hydrolase activity, hydrolyzing O-glycosyl compounds"/>
    <property type="evidence" value="ECO:0007669"/>
    <property type="project" value="InterPro"/>
</dbReference>
<comment type="similarity">
    <text evidence="1">Belongs to the glycosyl hydrolase 31 family.</text>
</comment>
<dbReference type="InterPro" id="IPR051816">
    <property type="entry name" value="Glycosyl_Hydrolase_31"/>
</dbReference>
<evidence type="ECO:0000256" key="1">
    <source>
        <dbReference type="ARBA" id="ARBA00007806"/>
    </source>
</evidence>
<dbReference type="Pfam" id="PF01055">
    <property type="entry name" value="Glyco_hydro_31_2nd"/>
    <property type="match status" value="1"/>
</dbReference>
<keyword evidence="6" id="KW-1185">Reference proteome</keyword>
<evidence type="ECO:0000259" key="4">
    <source>
        <dbReference type="Pfam" id="PF21365"/>
    </source>
</evidence>
<organism evidence="5 6">
    <name type="scientific">Cyanidioschyzon merolae (strain NIES-3377 / 10D)</name>
    <name type="common">Unicellular red alga</name>
    <dbReference type="NCBI Taxonomy" id="280699"/>
    <lineage>
        <taxon>Eukaryota</taxon>
        <taxon>Rhodophyta</taxon>
        <taxon>Bangiophyceae</taxon>
        <taxon>Cyanidiales</taxon>
        <taxon>Cyanidiaceae</taxon>
        <taxon>Cyanidioschyzon</taxon>
    </lineage>
</organism>
<reference evidence="5 6" key="2">
    <citation type="journal article" date="2007" name="BMC Biol.">
        <title>A 100%-complete sequence reveals unusually simple genomic features in the hot-spring red alga Cyanidioschyzon merolae.</title>
        <authorList>
            <person name="Nozaki H."/>
            <person name="Takano H."/>
            <person name="Misumi O."/>
            <person name="Terasawa K."/>
            <person name="Matsuzaki M."/>
            <person name="Maruyama S."/>
            <person name="Nishida K."/>
            <person name="Yagisawa F."/>
            <person name="Yoshida Y."/>
            <person name="Fujiwara T."/>
            <person name="Takio S."/>
            <person name="Tamura K."/>
            <person name="Chung S.J."/>
            <person name="Nakamura S."/>
            <person name="Kuroiwa H."/>
            <person name="Tanaka K."/>
            <person name="Sato N."/>
            <person name="Kuroiwa T."/>
        </authorList>
    </citation>
    <scope>NUCLEOTIDE SEQUENCE [LARGE SCALE GENOMIC DNA]</scope>
    <source>
        <strain evidence="5 6">10D</strain>
    </source>
</reference>
<dbReference type="InterPro" id="IPR000322">
    <property type="entry name" value="Glyco_hydro_31_TIM"/>
</dbReference>
<dbReference type="GeneID" id="16993016"/>
<dbReference type="STRING" id="280699.M1V4L6"/>
<dbReference type="CDD" id="cd06595">
    <property type="entry name" value="GH31_u1"/>
    <property type="match status" value="1"/>
</dbReference>
<dbReference type="eggNOG" id="KOG1066">
    <property type="taxonomic scope" value="Eukaryota"/>
</dbReference>
<dbReference type="Proteomes" id="UP000007014">
    <property type="component" value="Chromosome 6"/>
</dbReference>
<dbReference type="Gramene" id="CMF121CT">
    <property type="protein sequence ID" value="CMF121CT"/>
    <property type="gene ID" value="CMF121C"/>
</dbReference>